<protein>
    <submittedName>
        <fullName evidence="2">Uncharacterized protein</fullName>
    </submittedName>
</protein>
<proteinExistence type="predicted"/>
<organism evidence="2 3">
    <name type="scientific">Chlamydomonas schloesseri</name>
    <dbReference type="NCBI Taxonomy" id="2026947"/>
    <lineage>
        <taxon>Eukaryota</taxon>
        <taxon>Viridiplantae</taxon>
        <taxon>Chlorophyta</taxon>
        <taxon>core chlorophytes</taxon>
        <taxon>Chlorophyceae</taxon>
        <taxon>CS clade</taxon>
        <taxon>Chlamydomonadales</taxon>
        <taxon>Chlamydomonadaceae</taxon>
        <taxon>Chlamydomonas</taxon>
    </lineage>
</organism>
<feature type="region of interest" description="Disordered" evidence="1">
    <location>
        <begin position="1"/>
        <end position="34"/>
    </location>
</feature>
<dbReference type="EMBL" id="JAEHOD010000005">
    <property type="protein sequence ID" value="KAG2452755.1"/>
    <property type="molecule type" value="Genomic_DNA"/>
</dbReference>
<dbReference type="Proteomes" id="UP000613740">
    <property type="component" value="Unassembled WGS sequence"/>
</dbReference>
<feature type="compositionally biased region" description="Gly residues" evidence="1">
    <location>
        <begin position="1"/>
        <end position="21"/>
    </location>
</feature>
<feature type="region of interest" description="Disordered" evidence="1">
    <location>
        <begin position="75"/>
        <end position="100"/>
    </location>
</feature>
<evidence type="ECO:0000313" key="2">
    <source>
        <dbReference type="EMBL" id="KAG2452755.1"/>
    </source>
</evidence>
<evidence type="ECO:0000256" key="1">
    <source>
        <dbReference type="SAM" id="MobiDB-lite"/>
    </source>
</evidence>
<feature type="compositionally biased region" description="Gly residues" evidence="1">
    <location>
        <begin position="520"/>
        <end position="532"/>
    </location>
</feature>
<evidence type="ECO:0000313" key="3">
    <source>
        <dbReference type="Proteomes" id="UP000613740"/>
    </source>
</evidence>
<comment type="caution">
    <text evidence="2">The sequence shown here is derived from an EMBL/GenBank/DDBJ whole genome shotgun (WGS) entry which is preliminary data.</text>
</comment>
<feature type="compositionally biased region" description="Basic and acidic residues" evidence="1">
    <location>
        <begin position="507"/>
        <end position="519"/>
    </location>
</feature>
<feature type="compositionally biased region" description="Basic and acidic residues" evidence="1">
    <location>
        <begin position="84"/>
        <end position="100"/>
    </location>
</feature>
<sequence length="557" mass="56389">MQAGNTGGGNSRAGYGAGGTGSPADRDLNRQLQSVANSQQLLDLLWPESPSPAASKARLSPINIATAWVKLAHLASGGGGGRGRGAERNAGERSPEEEARTAAVELLLRDTAAATEAPAASSGAGAGGGTHMDLRQVANTLWGMAKVRDELPSSSPGGARAGTSAAEPARQLREALQRLQQRAVDLLQPMAAAATAAAAAANAPAPGSGKPGAVLDLRDAAQLWYALGGLRHPWSGAFTEALGGATVAALEAVLAAGEVDPAGPVVAAAAARTGGAGGGRGGGGRGGGGGGAAVESRTAAAQLVFRMGTQMGGGGLQAPLRARLAAVVEGLSAAAQPPNPDCLLTGAHLLRLPLPPAVVRRLHDAALSCSGGEAARAGRVAMARALHSAVQLGLQPASGEAARWEARLLEELGPGAAGRQGAPWRSEELSWTLLALSGVRVYAPEGEARERIASAVCGVLRKARANDATRLRAAVGAWGLRLPARERALLAQKAGEDVWEGDDALEQQDREREEAERGRGGWQQGQGQGQGQARGRLGARREDRPSSSSAGGRWGSW</sequence>
<dbReference type="OrthoDB" id="547982at2759"/>
<feature type="region of interest" description="Disordered" evidence="1">
    <location>
        <begin position="498"/>
        <end position="557"/>
    </location>
</feature>
<dbReference type="AlphaFoldDB" id="A0A835WSA1"/>
<gene>
    <name evidence="2" type="ORF">HYH02_002985</name>
</gene>
<name>A0A835WSA1_9CHLO</name>
<reference evidence="2" key="1">
    <citation type="journal article" date="2020" name="bioRxiv">
        <title>Comparative genomics of Chlamydomonas.</title>
        <authorList>
            <person name="Craig R.J."/>
            <person name="Hasan A.R."/>
            <person name="Ness R.W."/>
            <person name="Keightley P.D."/>
        </authorList>
    </citation>
    <scope>NUCLEOTIDE SEQUENCE</scope>
    <source>
        <strain evidence="2">CCAP 11/173</strain>
    </source>
</reference>
<accession>A0A835WSA1</accession>
<keyword evidence="3" id="KW-1185">Reference proteome</keyword>